<gene>
    <name evidence="8" type="ORF">MMIC_P0630</name>
</gene>
<dbReference type="PANTHER" id="PTHR43304:SF1">
    <property type="entry name" value="PAC DOMAIN-CONTAINING PROTEIN"/>
    <property type="match status" value="1"/>
</dbReference>
<evidence type="ECO:0000313" key="8">
    <source>
        <dbReference type="EMBL" id="GAV19679.1"/>
    </source>
</evidence>
<comment type="caution">
    <text evidence="8">The sequence shown here is derived from an EMBL/GenBank/DDBJ whole genome shotgun (WGS) entry which is preliminary data.</text>
</comment>
<dbReference type="InterPro" id="IPR003661">
    <property type="entry name" value="HisK_dim/P_dom"/>
</dbReference>
<dbReference type="STRING" id="1921010.MMIC_P0630"/>
<keyword evidence="5" id="KW-0418">Kinase</keyword>
<dbReference type="InterPro" id="IPR035965">
    <property type="entry name" value="PAS-like_dom_sf"/>
</dbReference>
<dbReference type="SUPFAM" id="SSF55785">
    <property type="entry name" value="PYP-like sensor domain (PAS domain)"/>
    <property type="match status" value="3"/>
</dbReference>
<comment type="catalytic activity">
    <reaction evidence="1">
        <text>ATP + protein L-histidine = ADP + protein N-phospho-L-histidine.</text>
        <dbReference type="EC" id="2.7.13.3"/>
    </reaction>
</comment>
<dbReference type="PROSITE" id="PS50112">
    <property type="entry name" value="PAS"/>
    <property type="match status" value="2"/>
</dbReference>
<dbReference type="InterPro" id="IPR000014">
    <property type="entry name" value="PAS"/>
</dbReference>
<protein>
    <recommendedName>
        <fullName evidence="2">histidine kinase</fullName>
        <ecNumber evidence="2">2.7.13.3</ecNumber>
    </recommendedName>
</protein>
<dbReference type="InterPro" id="IPR052162">
    <property type="entry name" value="Sensor_kinase/Photoreceptor"/>
</dbReference>
<accession>A0A1L8CLF7</accession>
<sequence length="445" mass="50062">MDFFKNISAAALIIDPEHGNILDANNAALRFYGYSLEEIQSLSIQDINTFPLPKIRAAMQQAKDESRDHFFFKHRLANGESRNVEVFSGPIEYRGRNALYSIIHDISQGVKAEELLNQSEDRYRALVENSDDVISRFDRQLKYLYLNPAGATLTGKRQEEFIGKTQREMGFPDELCDLFEAVMNKAFETGQSSRHEFTMPGIHGPVTLDWLLNPEFASDGSVISVVNHLRDVTAHRQAKQAIEIEQQRAQTYLNIASVMMIAIDCGQTVTLANPKTCEILGYTEDEIVGKKWFDHFIPQNNIKQTQKIFEQLMTGDEKLVEYYTSPIITKTGDERIIEWHNSVIRDESGAVNGVLCSGNDVTDLKKMEAQFNQAQKMEAIGTLVGGIAHDFNNMLAAISGNITLIEMDLDAHPKLAHELSQVNELCFNAADHCCPVKELAARKQA</sequence>
<dbReference type="SMART" id="SM00091">
    <property type="entry name" value="PAS"/>
    <property type="match status" value="3"/>
</dbReference>
<evidence type="ECO:0000256" key="1">
    <source>
        <dbReference type="ARBA" id="ARBA00000085"/>
    </source>
</evidence>
<dbReference type="Proteomes" id="UP000231632">
    <property type="component" value="Unassembled WGS sequence"/>
</dbReference>
<dbReference type="Pfam" id="PF13426">
    <property type="entry name" value="PAS_9"/>
    <property type="match status" value="1"/>
</dbReference>
<dbReference type="SUPFAM" id="SSF47384">
    <property type="entry name" value="Homodimeric domain of signal transducing histidine kinase"/>
    <property type="match status" value="1"/>
</dbReference>
<dbReference type="GO" id="GO:0006355">
    <property type="term" value="P:regulation of DNA-templated transcription"/>
    <property type="evidence" value="ECO:0007669"/>
    <property type="project" value="InterPro"/>
</dbReference>
<evidence type="ECO:0000256" key="5">
    <source>
        <dbReference type="ARBA" id="ARBA00022777"/>
    </source>
</evidence>
<evidence type="ECO:0000256" key="3">
    <source>
        <dbReference type="ARBA" id="ARBA00022553"/>
    </source>
</evidence>
<keyword evidence="3" id="KW-0597">Phosphoprotein</keyword>
<name>A0A1L8CLF7_9PROT</name>
<dbReference type="Gene3D" id="1.10.287.130">
    <property type="match status" value="1"/>
</dbReference>
<dbReference type="Pfam" id="PF00989">
    <property type="entry name" value="PAS"/>
    <property type="match status" value="1"/>
</dbReference>
<dbReference type="InterPro" id="IPR013656">
    <property type="entry name" value="PAS_4"/>
</dbReference>
<evidence type="ECO:0000313" key="9">
    <source>
        <dbReference type="Proteomes" id="UP000231632"/>
    </source>
</evidence>
<feature type="domain" description="PAS" evidence="6">
    <location>
        <begin position="245"/>
        <end position="316"/>
    </location>
</feature>
<dbReference type="EMBL" id="BDFD01000004">
    <property type="protein sequence ID" value="GAV19679.1"/>
    <property type="molecule type" value="Genomic_DNA"/>
</dbReference>
<dbReference type="AlphaFoldDB" id="A0A1L8CLF7"/>
<keyword evidence="4" id="KW-0808">Transferase</keyword>
<evidence type="ECO:0000259" key="7">
    <source>
        <dbReference type="PROSITE" id="PS50113"/>
    </source>
</evidence>
<dbReference type="CDD" id="cd00082">
    <property type="entry name" value="HisKA"/>
    <property type="match status" value="1"/>
</dbReference>
<keyword evidence="9" id="KW-1185">Reference proteome</keyword>
<dbReference type="Gene3D" id="3.30.450.20">
    <property type="entry name" value="PAS domain"/>
    <property type="match status" value="3"/>
</dbReference>
<dbReference type="InterPro" id="IPR013767">
    <property type="entry name" value="PAS_fold"/>
</dbReference>
<dbReference type="OrthoDB" id="9793144at2"/>
<evidence type="ECO:0000256" key="4">
    <source>
        <dbReference type="ARBA" id="ARBA00022679"/>
    </source>
</evidence>
<organism evidence="8 9">
    <name type="scientific">Mariprofundus micogutta</name>
    <dbReference type="NCBI Taxonomy" id="1921010"/>
    <lineage>
        <taxon>Bacteria</taxon>
        <taxon>Pseudomonadati</taxon>
        <taxon>Pseudomonadota</taxon>
        <taxon>Candidatius Mariprofundia</taxon>
        <taxon>Mariprofundales</taxon>
        <taxon>Mariprofundaceae</taxon>
        <taxon>Mariprofundus</taxon>
    </lineage>
</organism>
<dbReference type="EC" id="2.7.13.3" evidence="2"/>
<proteinExistence type="predicted"/>
<dbReference type="NCBIfam" id="TIGR00229">
    <property type="entry name" value="sensory_box"/>
    <property type="match status" value="3"/>
</dbReference>
<dbReference type="InterPro" id="IPR000700">
    <property type="entry name" value="PAS-assoc_C"/>
</dbReference>
<dbReference type="InterPro" id="IPR036097">
    <property type="entry name" value="HisK_dim/P_sf"/>
</dbReference>
<dbReference type="PROSITE" id="PS50113">
    <property type="entry name" value="PAC"/>
    <property type="match status" value="1"/>
</dbReference>
<dbReference type="CDD" id="cd00130">
    <property type="entry name" value="PAS"/>
    <property type="match status" value="3"/>
</dbReference>
<feature type="domain" description="PAC" evidence="7">
    <location>
        <begin position="321"/>
        <end position="373"/>
    </location>
</feature>
<dbReference type="Pfam" id="PF08448">
    <property type="entry name" value="PAS_4"/>
    <property type="match status" value="1"/>
</dbReference>
<feature type="domain" description="PAS" evidence="6">
    <location>
        <begin position="119"/>
        <end position="190"/>
    </location>
</feature>
<dbReference type="GO" id="GO:0000155">
    <property type="term" value="F:phosphorelay sensor kinase activity"/>
    <property type="evidence" value="ECO:0007669"/>
    <property type="project" value="InterPro"/>
</dbReference>
<dbReference type="RefSeq" id="WP_072658992.1">
    <property type="nucleotide sequence ID" value="NZ_BDFD01000004.1"/>
</dbReference>
<reference evidence="8 9" key="1">
    <citation type="journal article" date="2017" name="Arch. Microbiol.">
        <title>Mariprofundus micogutta sp. nov., a novel iron-oxidizing zetaproteobacterium isolated from a deep-sea hydrothermal field at the Bayonnaise knoll of the Izu-Ogasawara arc, and a description of Mariprofundales ord. nov. and Zetaproteobacteria classis nov.</title>
        <authorList>
            <person name="Makita H."/>
            <person name="Tanaka E."/>
            <person name="Mitsunobu S."/>
            <person name="Miyazaki M."/>
            <person name="Nunoura T."/>
            <person name="Uematsu K."/>
            <person name="Takaki Y."/>
            <person name="Nishi S."/>
            <person name="Shimamura S."/>
            <person name="Takai K."/>
        </authorList>
    </citation>
    <scope>NUCLEOTIDE SEQUENCE [LARGE SCALE GENOMIC DNA]</scope>
    <source>
        <strain evidence="8 9">ET2</strain>
    </source>
</reference>
<dbReference type="PANTHER" id="PTHR43304">
    <property type="entry name" value="PHYTOCHROME-LIKE PROTEIN CPH1"/>
    <property type="match status" value="1"/>
</dbReference>
<evidence type="ECO:0000259" key="6">
    <source>
        <dbReference type="PROSITE" id="PS50112"/>
    </source>
</evidence>
<evidence type="ECO:0000256" key="2">
    <source>
        <dbReference type="ARBA" id="ARBA00012438"/>
    </source>
</evidence>